<protein>
    <submittedName>
        <fullName evidence="1">Heme oxygenase</fullName>
    </submittedName>
</protein>
<dbReference type="InterPro" id="IPR016053">
    <property type="entry name" value="Haem_Oase-like"/>
</dbReference>
<dbReference type="SUPFAM" id="SSF48613">
    <property type="entry name" value="Heme oxygenase-like"/>
    <property type="match status" value="1"/>
</dbReference>
<evidence type="ECO:0000313" key="1">
    <source>
        <dbReference type="EMBL" id="TCW32990.1"/>
    </source>
</evidence>
<organism evidence="1 2">
    <name type="scientific">Gulbenkiania mobilis</name>
    <dbReference type="NCBI Taxonomy" id="397457"/>
    <lineage>
        <taxon>Bacteria</taxon>
        <taxon>Pseudomonadati</taxon>
        <taxon>Pseudomonadota</taxon>
        <taxon>Betaproteobacteria</taxon>
        <taxon>Neisseriales</taxon>
        <taxon>Chromobacteriaceae</taxon>
        <taxon>Gulbenkiania</taxon>
    </lineage>
</organism>
<keyword evidence="2" id="KW-1185">Reference proteome</keyword>
<comment type="caution">
    <text evidence="1">The sequence shown here is derived from an EMBL/GenBank/DDBJ whole genome shotgun (WGS) entry which is preliminary data.</text>
</comment>
<dbReference type="InterPro" id="IPR016084">
    <property type="entry name" value="Haem_Oase-like_multi-hlx"/>
</dbReference>
<dbReference type="Proteomes" id="UP000294801">
    <property type="component" value="Unassembled WGS sequence"/>
</dbReference>
<accession>A0ABY2CZY6</accession>
<name>A0ABY2CZY6_GULMO</name>
<reference evidence="1 2" key="1">
    <citation type="submission" date="2019-03" db="EMBL/GenBank/DDBJ databases">
        <title>Genomic Encyclopedia of Type Strains, Phase IV (KMG-IV): sequencing the most valuable type-strain genomes for metagenomic binning, comparative biology and taxonomic classification.</title>
        <authorList>
            <person name="Goeker M."/>
        </authorList>
    </citation>
    <scope>NUCLEOTIDE SEQUENCE [LARGE SCALE GENOMIC DNA]</scope>
    <source>
        <strain evidence="1 2">DSM 18507</strain>
    </source>
</reference>
<gene>
    <name evidence="1" type="ORF">EV669_102289</name>
</gene>
<dbReference type="RefSeq" id="WP_165922704.1">
    <property type="nucleotide sequence ID" value="NZ_SMDA01000002.1"/>
</dbReference>
<sequence>MSTASPALARLRAGTQASHAALEAALPFAQAGFSAPHYLRHVARVHCWLRPLEAVLWQADWPAALMLAPRRDKVRWIEADLMAGGWTAADLATLKAVDWLPGSPGPAARFGLAYVAEGATLGARHLYRRHAAALTPLPLRWWQAYGEATAPLWKNFLTVLEDALPTEADRAEATRWAAAAFDAFRLHVAAPAEGP</sequence>
<dbReference type="EMBL" id="SMDA01000002">
    <property type="protein sequence ID" value="TCW32990.1"/>
    <property type="molecule type" value="Genomic_DNA"/>
</dbReference>
<evidence type="ECO:0000313" key="2">
    <source>
        <dbReference type="Proteomes" id="UP000294801"/>
    </source>
</evidence>
<dbReference type="Gene3D" id="1.20.910.10">
    <property type="entry name" value="Heme oxygenase-like"/>
    <property type="match status" value="1"/>
</dbReference>
<proteinExistence type="predicted"/>
<dbReference type="CDD" id="cd19166">
    <property type="entry name" value="HemeO-bac"/>
    <property type="match status" value="1"/>
</dbReference>
<dbReference type="Pfam" id="PF01126">
    <property type="entry name" value="Heme_oxygenase"/>
    <property type="match status" value="1"/>
</dbReference>